<dbReference type="EMBL" id="JAVHUY010000006">
    <property type="protein sequence ID" value="MDQ7904584.1"/>
    <property type="molecule type" value="Genomic_DNA"/>
</dbReference>
<evidence type="ECO:0000259" key="2">
    <source>
        <dbReference type="SMART" id="SM01043"/>
    </source>
</evidence>
<dbReference type="SMART" id="SM01043">
    <property type="entry name" value="BTAD"/>
    <property type="match status" value="1"/>
</dbReference>
<dbReference type="SUPFAM" id="SSF52540">
    <property type="entry name" value="P-loop containing nucleoside triphosphate hydrolases"/>
    <property type="match status" value="1"/>
</dbReference>
<dbReference type="SUPFAM" id="SSF48452">
    <property type="entry name" value="TPR-like"/>
    <property type="match status" value="3"/>
</dbReference>
<dbReference type="InterPro" id="IPR027417">
    <property type="entry name" value="P-loop_NTPase"/>
</dbReference>
<organism evidence="3 4">
    <name type="scientific">Phytohabitans maris</name>
    <dbReference type="NCBI Taxonomy" id="3071409"/>
    <lineage>
        <taxon>Bacteria</taxon>
        <taxon>Bacillati</taxon>
        <taxon>Actinomycetota</taxon>
        <taxon>Actinomycetes</taxon>
        <taxon>Micromonosporales</taxon>
        <taxon>Micromonosporaceae</taxon>
    </lineage>
</organism>
<name>A0ABU0ZDS3_9ACTN</name>
<dbReference type="PANTHER" id="PTHR47691">
    <property type="entry name" value="REGULATOR-RELATED"/>
    <property type="match status" value="1"/>
</dbReference>
<protein>
    <submittedName>
        <fullName evidence="3">Tetratricopeptide repeat protein</fullName>
    </submittedName>
</protein>
<dbReference type="RefSeq" id="WP_308711851.1">
    <property type="nucleotide sequence ID" value="NZ_JAVHUY010000006.1"/>
</dbReference>
<dbReference type="Pfam" id="PF13424">
    <property type="entry name" value="TPR_12"/>
    <property type="match status" value="1"/>
</dbReference>
<keyword evidence="4" id="KW-1185">Reference proteome</keyword>
<gene>
    <name evidence="3" type="ORF">RB614_08610</name>
</gene>
<dbReference type="Pfam" id="PF03704">
    <property type="entry name" value="BTAD"/>
    <property type="match status" value="1"/>
</dbReference>
<evidence type="ECO:0000313" key="3">
    <source>
        <dbReference type="EMBL" id="MDQ7904584.1"/>
    </source>
</evidence>
<dbReference type="InterPro" id="IPR011990">
    <property type="entry name" value="TPR-like_helical_dom_sf"/>
</dbReference>
<feature type="domain" description="Bacterial transcriptional activator" evidence="2">
    <location>
        <begin position="97"/>
        <end position="268"/>
    </location>
</feature>
<dbReference type="PANTHER" id="PTHR47691:SF3">
    <property type="entry name" value="HTH-TYPE TRANSCRIPTIONAL REGULATOR RV0890C-RELATED"/>
    <property type="match status" value="1"/>
</dbReference>
<reference evidence="3 4" key="1">
    <citation type="submission" date="2023-08" db="EMBL/GenBank/DDBJ databases">
        <title>Phytohabitans sansha sp. nov., isolated from marine sediment.</title>
        <authorList>
            <person name="Zhao Y."/>
            <person name="Yi K."/>
        </authorList>
    </citation>
    <scope>NUCLEOTIDE SEQUENCE [LARGE SCALE GENOMIC DNA]</scope>
    <source>
        <strain evidence="3 4">ZYX-F-186</strain>
    </source>
</reference>
<evidence type="ECO:0000256" key="1">
    <source>
        <dbReference type="SAM" id="MobiDB-lite"/>
    </source>
</evidence>
<accession>A0ABU0ZDS3</accession>
<dbReference type="InterPro" id="IPR005158">
    <property type="entry name" value="BTAD"/>
</dbReference>
<proteinExistence type="predicted"/>
<dbReference type="InterPro" id="IPR019734">
    <property type="entry name" value="TPR_rpt"/>
</dbReference>
<dbReference type="SMART" id="SM00028">
    <property type="entry name" value="TPR"/>
    <property type="match status" value="4"/>
</dbReference>
<dbReference type="Gene3D" id="1.25.40.10">
    <property type="entry name" value="Tetratricopeptide repeat domain"/>
    <property type="match status" value="3"/>
</dbReference>
<comment type="caution">
    <text evidence="3">The sequence shown here is derived from an EMBL/GenBank/DDBJ whole genome shotgun (WGS) entry which is preliminary data.</text>
</comment>
<dbReference type="Gene3D" id="3.40.50.300">
    <property type="entry name" value="P-loop containing nucleotide triphosphate hydrolases"/>
    <property type="match status" value="1"/>
</dbReference>
<sequence>MTDGLRARPGQVRLLGPVELAGPGGPVPLATGARRLLAVLGLRGGEIVGWGQLSAAGLDPVALDRDAAALAGALARGGLRGALQTRASGMRLAGRYIDALRYHDELRRARSRRGAGDLPAAIALYDRALARWRTDTPLDGIALAGWAEAETKRLYDSRTRAREERWDCVLRQAADAVRASGAPVADRAAVLAGIEAAEVAETAATELEAGVVKHPLRERRWELLLTATLLSRGRAAARSVYERAARTFADQLGVEPGERLRALAAAAERGDIAELPAPPRPEPRAPRRVAAPPVPLTSLLGRDALLDDIAARLAAHRLVTLVGPGGAGKTRLAIAAASHPGLSAGGGRGDGHEAVTGERVPWFVDLSVIDRPERVAAAVAETLSLREDPGLDPVDAIAEEIGAHDVLLVLDNCEHLVAGCGELARELLARCPGLRILATSRAPLRAQDESVVPVPPLPLPAPAAGHTLAELATHAATRLFLERAQARSGRPVPEGSADAVAQLCAELDGLPLAIELAAARTPLLSVPEIVARIRTDQRLLHSPDPTTPARHRTVAAAVESSLAQLAPDVQRFFERLAVFAGSFDAAAADALRAGTSSDPAALAQLVDASLIEEDRGRYRLLMPIRRHALARLHAEVPAARTAHAAHYLRLAESADADLRGHAQEVGLARLRADAANLRAAMAWLAEARPTAVPYGDLRLATALAMFCRIEGHYREAHDWLAAALARHPRAPSLLRGAAAADAAMLAMLLCDYSAAAQYAGAAHAAYRAVGDRRAEARVEMILGSVARERAQYEASAAHLDKAAAIYVECGDELGEARAVQLRGFTAWLAGDFDRAELRLRACRRWFERLGDAEAAASALMNLGAVALYRGDTDRATSLLDAALERYATLGFPEGVGWAHNLRGLVELRTGRADRAEEHLALSLATHRKVGDRWRTASVLEALAEVHRRDDPARAAELLADASRIREEIGAPVPACERPDTEATAAALRAALGDATPLPAQALLPPI</sequence>
<dbReference type="Proteomes" id="UP001230908">
    <property type="component" value="Unassembled WGS sequence"/>
</dbReference>
<feature type="region of interest" description="Disordered" evidence="1">
    <location>
        <begin position="271"/>
        <end position="290"/>
    </location>
</feature>
<evidence type="ECO:0000313" key="4">
    <source>
        <dbReference type="Proteomes" id="UP001230908"/>
    </source>
</evidence>